<evidence type="ECO:0000256" key="4">
    <source>
        <dbReference type="ARBA" id="ARBA00022989"/>
    </source>
</evidence>
<keyword evidence="6 11" id="KW-0472">Membrane</keyword>
<protein>
    <recommendedName>
        <fullName evidence="12">TMEM205-like domain-containing protein</fullName>
    </recommendedName>
</protein>
<dbReference type="GO" id="GO:0016251">
    <property type="term" value="F:RNA polymerase II general transcription initiation factor activity"/>
    <property type="evidence" value="ECO:0007669"/>
    <property type="project" value="TreeGrafter"/>
</dbReference>
<keyword evidence="7" id="KW-0804">Transcription</keyword>
<dbReference type="Pfam" id="PF03540">
    <property type="entry name" value="TAF10"/>
    <property type="match status" value="1"/>
</dbReference>
<evidence type="ECO:0000256" key="8">
    <source>
        <dbReference type="ARBA" id="ARBA00023242"/>
    </source>
</evidence>
<feature type="region of interest" description="Disordered" evidence="10">
    <location>
        <begin position="308"/>
        <end position="332"/>
    </location>
</feature>
<dbReference type="AlphaFoldDB" id="A0A815J8M2"/>
<dbReference type="GO" id="GO:0016020">
    <property type="term" value="C:membrane"/>
    <property type="evidence" value="ECO:0007669"/>
    <property type="project" value="UniProtKB-SubCell"/>
</dbReference>
<dbReference type="Proteomes" id="UP000663828">
    <property type="component" value="Unassembled WGS sequence"/>
</dbReference>
<comment type="caution">
    <text evidence="13">The sequence shown here is derived from an EMBL/GenBank/DDBJ whole genome shotgun (WGS) entry which is preliminary data.</text>
</comment>
<reference evidence="13" key="1">
    <citation type="submission" date="2021-02" db="EMBL/GenBank/DDBJ databases">
        <authorList>
            <person name="Nowell W R."/>
        </authorList>
    </citation>
    <scope>NUCLEOTIDE SEQUENCE</scope>
</reference>
<evidence type="ECO:0000259" key="12">
    <source>
        <dbReference type="Pfam" id="PF13664"/>
    </source>
</evidence>
<evidence type="ECO:0000313" key="13">
    <source>
        <dbReference type="EMBL" id="CAF1377289.1"/>
    </source>
</evidence>
<accession>A0A815J8M2</accession>
<keyword evidence="8" id="KW-0539">Nucleus</keyword>
<keyword evidence="14" id="KW-1185">Reference proteome</keyword>
<evidence type="ECO:0000313" key="14">
    <source>
        <dbReference type="Proteomes" id="UP000663828"/>
    </source>
</evidence>
<evidence type="ECO:0000256" key="6">
    <source>
        <dbReference type="ARBA" id="ARBA00023136"/>
    </source>
</evidence>
<feature type="transmembrane region" description="Helical" evidence="11">
    <location>
        <begin position="131"/>
        <end position="155"/>
    </location>
</feature>
<evidence type="ECO:0000256" key="9">
    <source>
        <dbReference type="ARBA" id="ARBA00025730"/>
    </source>
</evidence>
<feature type="transmembrane region" description="Helical" evidence="11">
    <location>
        <begin position="98"/>
        <end position="119"/>
    </location>
</feature>
<organism evidence="13 14">
    <name type="scientific">Adineta ricciae</name>
    <name type="common">Rotifer</name>
    <dbReference type="NCBI Taxonomy" id="249248"/>
    <lineage>
        <taxon>Eukaryota</taxon>
        <taxon>Metazoa</taxon>
        <taxon>Spiralia</taxon>
        <taxon>Gnathifera</taxon>
        <taxon>Rotifera</taxon>
        <taxon>Eurotatoria</taxon>
        <taxon>Bdelloidea</taxon>
        <taxon>Adinetida</taxon>
        <taxon>Adinetidae</taxon>
        <taxon>Adineta</taxon>
    </lineage>
</organism>
<feature type="transmembrane region" description="Helical" evidence="11">
    <location>
        <begin position="23"/>
        <end position="44"/>
    </location>
</feature>
<sequence length="386" mass="42634">MGAQISKVEDTIHDIYKKTWPQAWYLAPSFLASLGALGYVGYAFSQGKPTPSSPSVSFLHLLGVAGGFGISFWITAVHGRAVQRMLTRHEFATVQSHLSTVYFSSSAVLASLSLGTFLLRHPFSAWSKEATQLGAALIAALVAAEVNSLVLNPLVTNLMLDRNNIEFLQAAKTSDDIDRLVRNDPKYRAINNKFNLFHSVSMISGLVYHGVQWYHLYFLADHYTMSESLDHSLSANNDETLMDEDEVNKFTTTLDEFTPAIPENVTKFYMRQCGLETDDDRVVKLLSVSVQKFMSDIINDCHQLSKLRQKSSNRPTAAETSTAATTSMANAQPSTVEAAAATVEQSTNAAGNKKPVVTTNQTLTLHDLTHVLDEYGINVKKTFYYT</sequence>
<feature type="domain" description="TMEM205-like" evidence="12">
    <location>
        <begin position="66"/>
        <end position="163"/>
    </location>
</feature>
<dbReference type="Pfam" id="PF13664">
    <property type="entry name" value="DUF4149"/>
    <property type="match status" value="1"/>
</dbReference>
<keyword evidence="4 11" id="KW-1133">Transmembrane helix</keyword>
<dbReference type="GO" id="GO:1990841">
    <property type="term" value="F:promoter-specific chromatin binding"/>
    <property type="evidence" value="ECO:0007669"/>
    <property type="project" value="TreeGrafter"/>
</dbReference>
<keyword evidence="5" id="KW-0805">Transcription regulation</keyword>
<gene>
    <name evidence="13" type="ORF">XAT740_LOCUS32875</name>
</gene>
<keyword evidence="3 11" id="KW-0812">Transmembrane</keyword>
<evidence type="ECO:0000256" key="10">
    <source>
        <dbReference type="SAM" id="MobiDB-lite"/>
    </source>
</evidence>
<dbReference type="InterPro" id="IPR025423">
    <property type="entry name" value="TMEM205-like"/>
</dbReference>
<evidence type="ECO:0000256" key="11">
    <source>
        <dbReference type="SAM" id="Phobius"/>
    </source>
</evidence>
<evidence type="ECO:0000256" key="5">
    <source>
        <dbReference type="ARBA" id="ARBA00023015"/>
    </source>
</evidence>
<dbReference type="EMBL" id="CAJNOR010003097">
    <property type="protein sequence ID" value="CAF1377289.1"/>
    <property type="molecule type" value="Genomic_DNA"/>
</dbReference>
<feature type="transmembrane region" description="Helical" evidence="11">
    <location>
        <begin position="56"/>
        <end position="77"/>
    </location>
</feature>
<dbReference type="PRINTS" id="PR01443">
    <property type="entry name" value="TFIID30KDSUB"/>
</dbReference>
<feature type="compositionally biased region" description="Low complexity" evidence="10">
    <location>
        <begin position="316"/>
        <end position="329"/>
    </location>
</feature>
<comment type="similarity">
    <text evidence="9">Belongs to the TAF10 family.</text>
</comment>
<dbReference type="CDD" id="cd07982">
    <property type="entry name" value="HFD_TAF10"/>
    <property type="match status" value="1"/>
</dbReference>
<dbReference type="GO" id="GO:0005669">
    <property type="term" value="C:transcription factor TFIID complex"/>
    <property type="evidence" value="ECO:0007669"/>
    <property type="project" value="TreeGrafter"/>
</dbReference>
<name>A0A815J8M2_ADIRI</name>
<dbReference type="GO" id="GO:0006367">
    <property type="term" value="P:transcription initiation at RNA polymerase II promoter"/>
    <property type="evidence" value="ECO:0007669"/>
    <property type="project" value="TreeGrafter"/>
</dbReference>
<evidence type="ECO:0000256" key="2">
    <source>
        <dbReference type="ARBA" id="ARBA00004370"/>
    </source>
</evidence>
<evidence type="ECO:0000256" key="3">
    <source>
        <dbReference type="ARBA" id="ARBA00022692"/>
    </source>
</evidence>
<comment type="subcellular location">
    <subcellularLocation>
        <location evidence="2">Membrane</location>
    </subcellularLocation>
    <subcellularLocation>
        <location evidence="1">Nucleus</location>
    </subcellularLocation>
</comment>
<dbReference type="InterPro" id="IPR003923">
    <property type="entry name" value="TAF10"/>
</dbReference>
<evidence type="ECO:0000256" key="1">
    <source>
        <dbReference type="ARBA" id="ARBA00004123"/>
    </source>
</evidence>
<dbReference type="PANTHER" id="PTHR21242:SF0">
    <property type="entry name" value="TRANSCRIPTION INITIATION FACTOR TFIID SUBUNIT 10"/>
    <property type="match status" value="1"/>
</dbReference>
<dbReference type="GO" id="GO:0000124">
    <property type="term" value="C:SAGA complex"/>
    <property type="evidence" value="ECO:0007669"/>
    <property type="project" value="TreeGrafter"/>
</dbReference>
<proteinExistence type="inferred from homology"/>
<evidence type="ECO:0000256" key="7">
    <source>
        <dbReference type="ARBA" id="ARBA00023163"/>
    </source>
</evidence>
<dbReference type="PANTHER" id="PTHR21242">
    <property type="entry name" value="TRANSCRIPTION INITIATION FACTOR TFIID SUBUNIT 10"/>
    <property type="match status" value="1"/>
</dbReference>